<dbReference type="PROSITE" id="PS51318">
    <property type="entry name" value="TAT"/>
    <property type="match status" value="1"/>
</dbReference>
<dbReference type="Pfam" id="PF00933">
    <property type="entry name" value="Glyco_hydro_3"/>
    <property type="match status" value="1"/>
</dbReference>
<dbReference type="GO" id="GO:0005975">
    <property type="term" value="P:carbohydrate metabolic process"/>
    <property type="evidence" value="ECO:0007669"/>
    <property type="project" value="InterPro"/>
</dbReference>
<evidence type="ECO:0000256" key="2">
    <source>
        <dbReference type="ARBA" id="ARBA00022801"/>
    </source>
</evidence>
<dbReference type="InterPro" id="IPR001764">
    <property type="entry name" value="Glyco_hydro_3_N"/>
</dbReference>
<organism evidence="5 6">
    <name type="scientific">Streptomyces dioscori</name>
    <dbReference type="NCBI Taxonomy" id="2109333"/>
    <lineage>
        <taxon>Bacteria</taxon>
        <taxon>Bacillati</taxon>
        <taxon>Actinomycetota</taxon>
        <taxon>Actinomycetes</taxon>
        <taxon>Kitasatosporales</taxon>
        <taxon>Streptomycetaceae</taxon>
        <taxon>Streptomyces</taxon>
        <taxon>Streptomyces aurantiacus group</taxon>
    </lineage>
</organism>
<dbReference type="SMART" id="SM01217">
    <property type="entry name" value="Fn3_like"/>
    <property type="match status" value="1"/>
</dbReference>
<evidence type="ECO:0000256" key="1">
    <source>
        <dbReference type="ARBA" id="ARBA00005336"/>
    </source>
</evidence>
<dbReference type="InterPro" id="IPR011658">
    <property type="entry name" value="PA14_dom"/>
</dbReference>
<gene>
    <name evidence="5" type="ORF">C6Y14_02610</name>
</gene>
<reference evidence="5 6" key="1">
    <citation type="submission" date="2018-03" db="EMBL/GenBank/DDBJ databases">
        <title>Streptomyces dioscori sp. nov., a novel endophytic actinobacterium isolated from bulbil of Dioscorea bulbifera L.</title>
        <authorList>
            <person name="Zhikuan W."/>
        </authorList>
    </citation>
    <scope>NUCLEOTIDE SEQUENCE [LARGE SCALE GENOMIC DNA]</scope>
    <source>
        <strain evidence="5 6">A217</strain>
    </source>
</reference>
<comment type="similarity">
    <text evidence="1">Belongs to the glycosyl hydrolase 3 family.</text>
</comment>
<dbReference type="Gene3D" id="3.20.20.300">
    <property type="entry name" value="Glycoside hydrolase, family 3, N-terminal domain"/>
    <property type="match status" value="1"/>
</dbReference>
<feature type="region of interest" description="Disordered" evidence="3">
    <location>
        <begin position="1"/>
        <end position="22"/>
    </location>
</feature>
<dbReference type="Proteomes" id="UP000240429">
    <property type="component" value="Unassembled WGS sequence"/>
</dbReference>
<dbReference type="InterPro" id="IPR036962">
    <property type="entry name" value="Glyco_hydro_3_N_sf"/>
</dbReference>
<dbReference type="AlphaFoldDB" id="A0A2P8QFJ4"/>
<dbReference type="Gene3D" id="3.40.50.1700">
    <property type="entry name" value="Glycoside hydrolase family 3 C-terminal domain"/>
    <property type="match status" value="1"/>
</dbReference>
<dbReference type="RefSeq" id="WP_107014762.1">
    <property type="nucleotide sequence ID" value="NZ_KZ679038.1"/>
</dbReference>
<comment type="caution">
    <text evidence="5">The sequence shown here is derived from an EMBL/GenBank/DDBJ whole genome shotgun (WGS) entry which is preliminary data.</text>
</comment>
<dbReference type="InterPro" id="IPR017853">
    <property type="entry name" value="GH"/>
</dbReference>
<dbReference type="InterPro" id="IPR006311">
    <property type="entry name" value="TAT_signal"/>
</dbReference>
<feature type="compositionally biased region" description="Low complexity" evidence="3">
    <location>
        <begin position="1"/>
        <end position="18"/>
    </location>
</feature>
<dbReference type="PANTHER" id="PTHR42715">
    <property type="entry name" value="BETA-GLUCOSIDASE"/>
    <property type="match status" value="1"/>
</dbReference>
<dbReference type="InterPro" id="IPR013783">
    <property type="entry name" value="Ig-like_fold"/>
</dbReference>
<evidence type="ECO:0000313" key="5">
    <source>
        <dbReference type="EMBL" id="PSM45007.1"/>
    </source>
</evidence>
<dbReference type="PRINTS" id="PR00133">
    <property type="entry name" value="GLHYDRLASE3"/>
</dbReference>
<dbReference type="PANTHER" id="PTHR42715:SF10">
    <property type="entry name" value="BETA-GLUCOSIDASE"/>
    <property type="match status" value="1"/>
</dbReference>
<dbReference type="Gene3D" id="2.60.40.10">
    <property type="entry name" value="Immunoglobulins"/>
    <property type="match status" value="1"/>
</dbReference>
<dbReference type="InterPro" id="IPR050288">
    <property type="entry name" value="Cellulose_deg_GH3"/>
</dbReference>
<evidence type="ECO:0000313" key="6">
    <source>
        <dbReference type="Proteomes" id="UP000240429"/>
    </source>
</evidence>
<dbReference type="SMART" id="SM00758">
    <property type="entry name" value="PA14"/>
    <property type="match status" value="1"/>
</dbReference>
<proteinExistence type="inferred from homology"/>
<protein>
    <submittedName>
        <fullName evidence="5">Beta-glucosidase</fullName>
    </submittedName>
</protein>
<evidence type="ECO:0000259" key="4">
    <source>
        <dbReference type="PROSITE" id="PS51820"/>
    </source>
</evidence>
<dbReference type="EMBL" id="PYBJ01000001">
    <property type="protein sequence ID" value="PSM45007.1"/>
    <property type="molecule type" value="Genomic_DNA"/>
</dbReference>
<keyword evidence="6" id="KW-1185">Reference proteome</keyword>
<dbReference type="SUPFAM" id="SSF51445">
    <property type="entry name" value="(Trans)glycosidases"/>
    <property type="match status" value="1"/>
</dbReference>
<dbReference type="GO" id="GO:0004553">
    <property type="term" value="F:hydrolase activity, hydrolyzing O-glycosyl compounds"/>
    <property type="evidence" value="ECO:0007669"/>
    <property type="project" value="InterPro"/>
</dbReference>
<dbReference type="InterPro" id="IPR026891">
    <property type="entry name" value="Fn3-like"/>
</dbReference>
<dbReference type="OrthoDB" id="9803863at2"/>
<dbReference type="PROSITE" id="PS51820">
    <property type="entry name" value="PA14"/>
    <property type="match status" value="1"/>
</dbReference>
<dbReference type="Gene3D" id="2.60.120.260">
    <property type="entry name" value="Galactose-binding domain-like"/>
    <property type="match status" value="1"/>
</dbReference>
<dbReference type="InterPro" id="IPR037524">
    <property type="entry name" value="PA14/GLEYA"/>
</dbReference>
<feature type="domain" description="PA14" evidence="4">
    <location>
        <begin position="454"/>
        <end position="598"/>
    </location>
</feature>
<dbReference type="Pfam" id="PF01915">
    <property type="entry name" value="Glyco_hydro_3_C"/>
    <property type="match status" value="1"/>
</dbReference>
<dbReference type="SUPFAM" id="SSF52279">
    <property type="entry name" value="Beta-D-glucan exohydrolase, C-terminal domain"/>
    <property type="match status" value="1"/>
</dbReference>
<dbReference type="Pfam" id="PF14310">
    <property type="entry name" value="Fn3-like"/>
    <property type="match status" value="1"/>
</dbReference>
<dbReference type="InterPro" id="IPR036881">
    <property type="entry name" value="Glyco_hydro_3_C_sf"/>
</dbReference>
<dbReference type="Pfam" id="PF07691">
    <property type="entry name" value="PA14"/>
    <property type="match status" value="1"/>
</dbReference>
<evidence type="ECO:0000256" key="3">
    <source>
        <dbReference type="SAM" id="MobiDB-lite"/>
    </source>
</evidence>
<accession>A0A2P8QFJ4</accession>
<sequence length="864" mass="90568">MTRSRGSSGEESTKSSGGPTRREAVAVSVAALGGAAALTAGLPTAAAAATAAPRTAPAVQPWRDRRKSAARRADALLAAMTLQEQITLVTAVDVADFAPLAHLGVPAMTRVDASDGLRGDTGATAFPAPNALAATFDTALAERYGAAIGAEARGKGWNVLLGPTVDIDRNPRNGREAESYGEDPLVNGLIGAAVTRGFQKNDVIAQIKHFTVYNQEEGRNTLDVRVSERALREVHYPAFEHTVRGGGALSVMGSYPRVNGVFACENPHLIGALKNDLGLKGYLGTDYYPSGDRVAEINAGVDSAALTPDTPKAAFTDGRIPQERTRDATRRILYALFASGAYDHPLPETPAEVVTTAAHQALARITGEQATVLLRNKGGLLPLSRNRTVAVIGPAGKDAITGVEGSSYVDPGDFTTALDAIRAKSGASRVLFSQGSLGDVALPTIPGAVLTTPDGEPGLHAECFAGEDHSGSPLTTTTAGNIDFRGAPVGALPAAWSARWTGRLTPPVTGPVRISALLAGAAKIVVDGVTLLDESRFLWDSFFGPKESAIGGVTELTGGRAVDITVEYSTRDAGFRGPGLTLGWQPESLIPAAVATAKKADVAVVFVNNYTGEAFDRDNLSLPGDQDRLIEAVAAANPNTVVVLNTSGPVLMPWLGKVKGVLQAWYQGAATGTGIANILYGDAEPGGRLPVTFPADEQQGPATYTGANNDNPANTIAYDEGIYIGYKWYDKHGARPLFPFGHGLSYTSFRYGTARVRSLGRGDQAAEVTVEVHNTGRRTGSEVVQVYAGHLPTRADTPARTLVGFARVELEAGRRRSVGVTVSRRALSYWDERGGRWVTPTGQVPVYVGRSAADLDHVGSITVK</sequence>
<keyword evidence="2" id="KW-0378">Hydrolase</keyword>
<name>A0A2P8QFJ4_9ACTN</name>
<dbReference type="InterPro" id="IPR002772">
    <property type="entry name" value="Glyco_hydro_3_C"/>
</dbReference>